<dbReference type="PANTHER" id="PTHR41299">
    <property type="entry name" value="THIAMINE PYROPHOSPHOKINASE"/>
    <property type="match status" value="1"/>
</dbReference>
<dbReference type="GO" id="GO:0004788">
    <property type="term" value="F:thiamine diphosphokinase activity"/>
    <property type="evidence" value="ECO:0007669"/>
    <property type="project" value="UniProtKB-EC"/>
</dbReference>
<dbReference type="InterPro" id="IPR036371">
    <property type="entry name" value="TPK_B1-bd_sf"/>
</dbReference>
<keyword evidence="2" id="KW-0547">Nucleotide-binding</keyword>
<dbReference type="EMBL" id="JBEPLW010000005">
    <property type="protein sequence ID" value="MET3575249.1"/>
    <property type="molecule type" value="Genomic_DNA"/>
</dbReference>
<protein>
    <recommendedName>
        <fullName evidence="5">Thiamine diphosphokinase</fullName>
        <ecNumber evidence="5">2.7.6.2</ecNumber>
    </recommendedName>
</protein>
<dbReference type="Pfam" id="PF04265">
    <property type="entry name" value="TPK_B1_binding"/>
    <property type="match status" value="1"/>
</dbReference>
<keyword evidence="8" id="KW-1185">Reference proteome</keyword>
<name>A0ABV2GAD5_9BACL</name>
<dbReference type="InterPro" id="IPR036759">
    <property type="entry name" value="TPK_catalytic_sf"/>
</dbReference>
<dbReference type="InterPro" id="IPR007373">
    <property type="entry name" value="Thiamin_PyroPKinase_B1-bd"/>
</dbReference>
<keyword evidence="4" id="KW-0067">ATP-binding</keyword>
<sequence>MTAEAVIVAGGPKSGIPPLENLSRPDAVFYGADRGALRLVRSGIRPVVSVGDFDSVSELELEEIRSGSGRLLRMPAEKDETDTELALLEAVAAGPDRITLTGVTGGRLDHAQSALHAVCRLQAAHPEIRFRILDRFNELTFLLPGENRIRKRAEFPYVSFFSFGERVEGMTLRGFRYEADGGLLLPGTTLYTSNELLSEVCTISFQTGICLMIRSTDA</sequence>
<dbReference type="Gene3D" id="3.40.50.10240">
    <property type="entry name" value="Thiamin pyrophosphokinase, catalytic domain"/>
    <property type="match status" value="1"/>
</dbReference>
<dbReference type="CDD" id="cd07995">
    <property type="entry name" value="TPK"/>
    <property type="match status" value="1"/>
</dbReference>
<dbReference type="SMART" id="SM00983">
    <property type="entry name" value="TPK_B1_binding"/>
    <property type="match status" value="1"/>
</dbReference>
<dbReference type="Pfam" id="PF04263">
    <property type="entry name" value="TPK_catalytic"/>
    <property type="match status" value="1"/>
</dbReference>
<reference evidence="7 8" key="1">
    <citation type="submission" date="2024-06" db="EMBL/GenBank/DDBJ databases">
        <title>Genomic Encyclopedia of Type Strains, Phase IV (KMG-IV): sequencing the most valuable type-strain genomes for metagenomic binning, comparative biology and taxonomic classification.</title>
        <authorList>
            <person name="Goeker M."/>
        </authorList>
    </citation>
    <scope>NUCLEOTIDE SEQUENCE [LARGE SCALE GENOMIC DNA]</scope>
    <source>
        <strain evidence="7 8">DSM 26128</strain>
    </source>
</reference>
<dbReference type="SUPFAM" id="SSF63999">
    <property type="entry name" value="Thiamin pyrophosphokinase, catalytic domain"/>
    <property type="match status" value="1"/>
</dbReference>
<evidence type="ECO:0000256" key="4">
    <source>
        <dbReference type="ARBA" id="ARBA00022840"/>
    </source>
</evidence>
<accession>A0ABV2GAD5</accession>
<evidence type="ECO:0000256" key="5">
    <source>
        <dbReference type="NCBIfam" id="TIGR01378"/>
    </source>
</evidence>
<dbReference type="InterPro" id="IPR007371">
    <property type="entry name" value="TPK_catalytic"/>
</dbReference>
<keyword evidence="3" id="KW-0418">Kinase</keyword>
<evidence type="ECO:0000256" key="3">
    <source>
        <dbReference type="ARBA" id="ARBA00022777"/>
    </source>
</evidence>
<dbReference type="NCBIfam" id="TIGR01378">
    <property type="entry name" value="thi_PPkinase"/>
    <property type="match status" value="1"/>
</dbReference>
<feature type="domain" description="Thiamin pyrophosphokinase thiamin-binding" evidence="6">
    <location>
        <begin position="145"/>
        <end position="211"/>
    </location>
</feature>
<dbReference type="InterPro" id="IPR006282">
    <property type="entry name" value="Thi_PPkinase"/>
</dbReference>
<evidence type="ECO:0000256" key="2">
    <source>
        <dbReference type="ARBA" id="ARBA00022741"/>
    </source>
</evidence>
<organism evidence="7 8">
    <name type="scientific">Bhargavaea ullalensis</name>
    <dbReference type="NCBI Taxonomy" id="1265685"/>
    <lineage>
        <taxon>Bacteria</taxon>
        <taxon>Bacillati</taxon>
        <taxon>Bacillota</taxon>
        <taxon>Bacilli</taxon>
        <taxon>Bacillales</taxon>
        <taxon>Caryophanaceae</taxon>
        <taxon>Bhargavaea</taxon>
    </lineage>
</organism>
<keyword evidence="1 7" id="KW-0808">Transferase</keyword>
<gene>
    <name evidence="7" type="ORF">ABID49_001134</name>
</gene>
<dbReference type="Proteomes" id="UP001549099">
    <property type="component" value="Unassembled WGS sequence"/>
</dbReference>
<dbReference type="InterPro" id="IPR053149">
    <property type="entry name" value="TPK"/>
</dbReference>
<comment type="caution">
    <text evidence="7">The sequence shown here is derived from an EMBL/GenBank/DDBJ whole genome shotgun (WGS) entry which is preliminary data.</text>
</comment>
<evidence type="ECO:0000313" key="8">
    <source>
        <dbReference type="Proteomes" id="UP001549099"/>
    </source>
</evidence>
<proteinExistence type="predicted"/>
<evidence type="ECO:0000259" key="6">
    <source>
        <dbReference type="SMART" id="SM00983"/>
    </source>
</evidence>
<dbReference type="EC" id="2.7.6.2" evidence="5"/>
<dbReference type="SUPFAM" id="SSF63862">
    <property type="entry name" value="Thiamin pyrophosphokinase, substrate-binding domain"/>
    <property type="match status" value="1"/>
</dbReference>
<dbReference type="PANTHER" id="PTHR41299:SF1">
    <property type="entry name" value="THIAMINE PYROPHOSPHOKINASE"/>
    <property type="match status" value="1"/>
</dbReference>
<evidence type="ECO:0000313" key="7">
    <source>
        <dbReference type="EMBL" id="MET3575249.1"/>
    </source>
</evidence>
<evidence type="ECO:0000256" key="1">
    <source>
        <dbReference type="ARBA" id="ARBA00022679"/>
    </source>
</evidence>